<sequence length="75" mass="8478">MVARTQSGNVRANRLHHARYFMPQHGWERQGISALHHMQIAMTQAHGGSAHQHLMRGRLPDGNVMNGKRCADLLQ</sequence>
<accession>H1S337</accession>
<dbReference type="AntiFam" id="ANF00088">
    <property type="entry name" value="Shadow ORF (opposite Fdh)"/>
</dbReference>
<evidence type="ECO:0000313" key="3">
    <source>
        <dbReference type="Proteomes" id="UP000005808"/>
    </source>
</evidence>
<dbReference type="EMBL" id="AHJE01000023">
    <property type="protein sequence ID" value="EHP43045.1"/>
    <property type="molecule type" value="Genomic_DNA"/>
</dbReference>
<gene>
    <name evidence="2" type="ORF">OR16_10758</name>
</gene>
<evidence type="ECO:0000256" key="1">
    <source>
        <dbReference type="SAM" id="MobiDB-lite"/>
    </source>
</evidence>
<name>H1S337_9BURK</name>
<protein>
    <submittedName>
        <fullName evidence="2">Uncharacterized protein</fullName>
    </submittedName>
</protein>
<reference evidence="2 3" key="1">
    <citation type="journal article" date="2012" name="J. Bacteriol.">
        <title>De Novo Genome Project of Cupriavidus basilensis OR16.</title>
        <authorList>
            <person name="Cserhati M."/>
            <person name="Kriszt B."/>
            <person name="Szoboszlay S."/>
            <person name="Toth A."/>
            <person name="Szabo I."/>
            <person name="Tancsics A."/>
            <person name="Nagy I."/>
            <person name="Horvath B."/>
            <person name="Nagy I."/>
            <person name="Kukolya J."/>
        </authorList>
    </citation>
    <scope>NUCLEOTIDE SEQUENCE [LARGE SCALE GENOMIC DNA]</scope>
    <source>
        <strain evidence="2 3">OR16</strain>
    </source>
</reference>
<feature type="region of interest" description="Disordered" evidence="1">
    <location>
        <begin position="46"/>
        <end position="75"/>
    </location>
</feature>
<dbReference type="AlphaFoldDB" id="H1S337"/>
<proteinExistence type="predicted"/>
<evidence type="ECO:0000313" key="2">
    <source>
        <dbReference type="EMBL" id="EHP43045.1"/>
    </source>
</evidence>
<dbReference type="Proteomes" id="UP000005808">
    <property type="component" value="Unassembled WGS sequence"/>
</dbReference>
<comment type="caution">
    <text evidence="2">The sequence shown here is derived from an EMBL/GenBank/DDBJ whole genome shotgun (WGS) entry which is preliminary data.</text>
</comment>
<organism evidence="2 3">
    <name type="scientific">Cupriavidus basilensis OR16</name>
    <dbReference type="NCBI Taxonomy" id="1127483"/>
    <lineage>
        <taxon>Bacteria</taxon>
        <taxon>Pseudomonadati</taxon>
        <taxon>Pseudomonadota</taxon>
        <taxon>Betaproteobacteria</taxon>
        <taxon>Burkholderiales</taxon>
        <taxon>Burkholderiaceae</taxon>
        <taxon>Cupriavidus</taxon>
    </lineage>
</organism>